<protein>
    <recommendedName>
        <fullName evidence="2">EF-hand domain-containing protein</fullName>
    </recommendedName>
</protein>
<dbReference type="Proteomes" id="UP001416858">
    <property type="component" value="Unassembled WGS sequence"/>
</dbReference>
<feature type="domain" description="EF-hand" evidence="2">
    <location>
        <begin position="242"/>
        <end position="277"/>
    </location>
</feature>
<dbReference type="EMBL" id="BAABRO010000046">
    <property type="protein sequence ID" value="GAA5511217.1"/>
    <property type="molecule type" value="Genomic_DNA"/>
</dbReference>
<keyword evidence="1" id="KW-0732">Signal</keyword>
<dbReference type="SUPFAM" id="SSF47473">
    <property type="entry name" value="EF-hand"/>
    <property type="match status" value="1"/>
</dbReference>
<dbReference type="InterPro" id="IPR018247">
    <property type="entry name" value="EF_Hand_1_Ca_BS"/>
</dbReference>
<gene>
    <name evidence="3" type="ORF">Rcae01_06733</name>
</gene>
<feature type="signal peptide" evidence="1">
    <location>
        <begin position="1"/>
        <end position="22"/>
    </location>
</feature>
<evidence type="ECO:0000313" key="4">
    <source>
        <dbReference type="Proteomes" id="UP001416858"/>
    </source>
</evidence>
<feature type="chain" id="PRO_5046891885" description="EF-hand domain-containing protein" evidence="1">
    <location>
        <begin position="23"/>
        <end position="300"/>
    </location>
</feature>
<organism evidence="3 4">
    <name type="scientific">Novipirellula caenicola</name>
    <dbReference type="NCBI Taxonomy" id="1536901"/>
    <lineage>
        <taxon>Bacteria</taxon>
        <taxon>Pseudomonadati</taxon>
        <taxon>Planctomycetota</taxon>
        <taxon>Planctomycetia</taxon>
        <taxon>Pirellulales</taxon>
        <taxon>Pirellulaceae</taxon>
        <taxon>Novipirellula</taxon>
    </lineage>
</organism>
<dbReference type="Pfam" id="PF13202">
    <property type="entry name" value="EF-hand_5"/>
    <property type="match status" value="1"/>
</dbReference>
<proteinExistence type="predicted"/>
<dbReference type="InterPro" id="IPR002048">
    <property type="entry name" value="EF_hand_dom"/>
</dbReference>
<evidence type="ECO:0000256" key="1">
    <source>
        <dbReference type="SAM" id="SignalP"/>
    </source>
</evidence>
<evidence type="ECO:0000313" key="3">
    <source>
        <dbReference type="EMBL" id="GAA5511217.1"/>
    </source>
</evidence>
<comment type="caution">
    <text evidence="3">The sequence shown here is derived from an EMBL/GenBank/DDBJ whole genome shotgun (WGS) entry which is preliminary data.</text>
</comment>
<dbReference type="PROSITE" id="PS50222">
    <property type="entry name" value="EF_HAND_2"/>
    <property type="match status" value="1"/>
</dbReference>
<sequence>MCYLKTLVLVAVVGLWLQPVIADEQEQPAAETVSKEEPSETNIERIRSEFEDLLIAQATDFSSPTATLAKMSHLSIQYLRPDKRFNQPIREVLLRYASSRSPDDSNGGGDLSMAVQMFELTTFPPDIAAELLFKTMLSEHPAIKNATRSQIKSLLSKRPNQTSLLVLEALRRGERSPYVFSLTGITGDASEAVAGELLKIAKSGDAERTPAALESLASVIDEVERFNERRQAGLASDTADINLFKYARRIVERYDRNQDGSLTKDEYQSMLMSPEPADANQDGAINVAEYAKWLAERRNR</sequence>
<accession>A0ABP9W1G5</accession>
<evidence type="ECO:0000259" key="2">
    <source>
        <dbReference type="PROSITE" id="PS50222"/>
    </source>
</evidence>
<reference evidence="3 4" key="1">
    <citation type="submission" date="2024-02" db="EMBL/GenBank/DDBJ databases">
        <title>Rhodopirellula caenicola NBRC 110016.</title>
        <authorList>
            <person name="Ichikawa N."/>
            <person name="Katano-Makiyama Y."/>
            <person name="Hidaka K."/>
        </authorList>
    </citation>
    <scope>NUCLEOTIDE SEQUENCE [LARGE SCALE GENOMIC DNA]</scope>
    <source>
        <strain evidence="3 4">NBRC 110016</strain>
    </source>
</reference>
<keyword evidence="4" id="KW-1185">Reference proteome</keyword>
<dbReference type="Gene3D" id="1.10.238.10">
    <property type="entry name" value="EF-hand"/>
    <property type="match status" value="1"/>
</dbReference>
<name>A0ABP9W1G5_9BACT</name>
<dbReference type="InterPro" id="IPR011992">
    <property type="entry name" value="EF-hand-dom_pair"/>
</dbReference>
<dbReference type="PROSITE" id="PS00018">
    <property type="entry name" value="EF_HAND_1"/>
    <property type="match status" value="2"/>
</dbReference>